<feature type="domain" description="Zn(2)-C6 fungal-type" evidence="2">
    <location>
        <begin position="31"/>
        <end position="64"/>
    </location>
</feature>
<dbReference type="GO" id="GO:0008270">
    <property type="term" value="F:zinc ion binding"/>
    <property type="evidence" value="ECO:0007669"/>
    <property type="project" value="InterPro"/>
</dbReference>
<dbReference type="OrthoDB" id="3323522at2759"/>
<evidence type="ECO:0000259" key="2">
    <source>
        <dbReference type="PROSITE" id="PS00463"/>
    </source>
</evidence>
<evidence type="ECO:0000313" key="4">
    <source>
        <dbReference type="Proteomes" id="UP000294933"/>
    </source>
</evidence>
<sequence>MLPLSLTVSNAPQYPATDTTSSRNKDRNRRPCGNCSGSKVRCIVSHPYSKILCKRCKEDGLTECPPYVQWNPGKRRHAPRRKRDHAPPVEPSDASDIVFISEKIFTTNNTEDLHAGGGEIWNASAGTSNVYTQTSNPPSATQIKYLVGHGETVVPGEHQANNIISASSNMPSTSAAAANGFDRSTTNASISNEAVPENSQPAYNWFGFLNGPVN</sequence>
<organism evidence="3 4">
    <name type="scientific">Rickenella mellea</name>
    <dbReference type="NCBI Taxonomy" id="50990"/>
    <lineage>
        <taxon>Eukaryota</taxon>
        <taxon>Fungi</taxon>
        <taxon>Dikarya</taxon>
        <taxon>Basidiomycota</taxon>
        <taxon>Agaricomycotina</taxon>
        <taxon>Agaricomycetes</taxon>
        <taxon>Hymenochaetales</taxon>
        <taxon>Rickenellaceae</taxon>
        <taxon>Rickenella</taxon>
    </lineage>
</organism>
<feature type="region of interest" description="Disordered" evidence="1">
    <location>
        <begin position="1"/>
        <end position="34"/>
    </location>
</feature>
<dbReference type="GO" id="GO:0000981">
    <property type="term" value="F:DNA-binding transcription factor activity, RNA polymerase II-specific"/>
    <property type="evidence" value="ECO:0007669"/>
    <property type="project" value="InterPro"/>
</dbReference>
<feature type="region of interest" description="Disordered" evidence="1">
    <location>
        <begin position="71"/>
        <end position="93"/>
    </location>
</feature>
<protein>
    <recommendedName>
        <fullName evidence="2">Zn(2)-C6 fungal-type domain-containing protein</fullName>
    </recommendedName>
</protein>
<reference evidence="3 4" key="1">
    <citation type="submission" date="2018-06" db="EMBL/GenBank/DDBJ databases">
        <title>A transcriptomic atlas of mushroom development highlights an independent origin of complex multicellularity.</title>
        <authorList>
            <consortium name="DOE Joint Genome Institute"/>
            <person name="Krizsan K."/>
            <person name="Almasi E."/>
            <person name="Merenyi Z."/>
            <person name="Sahu N."/>
            <person name="Viragh M."/>
            <person name="Koszo T."/>
            <person name="Mondo S."/>
            <person name="Kiss B."/>
            <person name="Balint B."/>
            <person name="Kues U."/>
            <person name="Barry K."/>
            <person name="Hegedus J.C."/>
            <person name="Henrissat B."/>
            <person name="Johnson J."/>
            <person name="Lipzen A."/>
            <person name="Ohm R."/>
            <person name="Nagy I."/>
            <person name="Pangilinan J."/>
            <person name="Yan J."/>
            <person name="Xiong Y."/>
            <person name="Grigoriev I.V."/>
            <person name="Hibbett D.S."/>
            <person name="Nagy L.G."/>
        </authorList>
    </citation>
    <scope>NUCLEOTIDE SEQUENCE [LARGE SCALE GENOMIC DNA]</scope>
    <source>
        <strain evidence="3 4">SZMC22713</strain>
    </source>
</reference>
<dbReference type="Proteomes" id="UP000294933">
    <property type="component" value="Unassembled WGS sequence"/>
</dbReference>
<accession>A0A4Y7PMC8</accession>
<feature type="compositionally biased region" description="Basic residues" evidence="1">
    <location>
        <begin position="73"/>
        <end position="84"/>
    </location>
</feature>
<gene>
    <name evidence="3" type="ORF">BD410DRAFT_844727</name>
</gene>
<dbReference type="InterPro" id="IPR001138">
    <property type="entry name" value="Zn2Cys6_DnaBD"/>
</dbReference>
<evidence type="ECO:0000313" key="3">
    <source>
        <dbReference type="EMBL" id="TDL16002.1"/>
    </source>
</evidence>
<dbReference type="AlphaFoldDB" id="A0A4Y7PMC8"/>
<dbReference type="EMBL" id="ML170254">
    <property type="protein sequence ID" value="TDL16002.1"/>
    <property type="molecule type" value="Genomic_DNA"/>
</dbReference>
<dbReference type="VEuPathDB" id="FungiDB:BD410DRAFT_844727"/>
<proteinExistence type="predicted"/>
<evidence type="ECO:0000256" key="1">
    <source>
        <dbReference type="SAM" id="MobiDB-lite"/>
    </source>
</evidence>
<keyword evidence="4" id="KW-1185">Reference proteome</keyword>
<name>A0A4Y7PMC8_9AGAM</name>
<feature type="compositionally biased region" description="Polar residues" evidence="1">
    <location>
        <begin position="1"/>
        <end position="22"/>
    </location>
</feature>
<dbReference type="PROSITE" id="PS00463">
    <property type="entry name" value="ZN2_CY6_FUNGAL_1"/>
    <property type="match status" value="1"/>
</dbReference>